<evidence type="ECO:0008006" key="5">
    <source>
        <dbReference type="Google" id="ProtNLM"/>
    </source>
</evidence>
<feature type="transmembrane region" description="Helical" evidence="2">
    <location>
        <begin position="144"/>
        <end position="165"/>
    </location>
</feature>
<reference evidence="3 4" key="1">
    <citation type="submission" date="2022-03" db="EMBL/GenBank/DDBJ databases">
        <title>Complete genome sequence of Lysobacter capsici VKM B-2533 and Lysobacter gummosus 10.1.1, promising sources of lytic agents.</title>
        <authorList>
            <person name="Tarlachkov S.V."/>
            <person name="Kudryakova I.V."/>
            <person name="Afoshin A.S."/>
            <person name="Leontyevskaya E.A."/>
            <person name="Leontyevskaya N.V."/>
        </authorList>
    </citation>
    <scope>NUCLEOTIDE SEQUENCE [LARGE SCALE GENOMIC DNA]</scope>
    <source>
        <strain evidence="3 4">10.1.1</strain>
    </source>
</reference>
<keyword evidence="2" id="KW-0812">Transmembrane</keyword>
<keyword evidence="2" id="KW-0472">Membrane</keyword>
<feature type="region of interest" description="Disordered" evidence="1">
    <location>
        <begin position="91"/>
        <end position="113"/>
    </location>
</feature>
<keyword evidence="2" id="KW-1133">Transmembrane helix</keyword>
<accession>A0ABY3X461</accession>
<proteinExistence type="predicted"/>
<keyword evidence="4" id="KW-1185">Reference proteome</keyword>
<sequence length="243" mass="26008">MEVSRLRAYLERAHWPRLQMSLIVLVTGAIGFLASYWMLNSGLQAMWLRYPLAAGLAYLAFMVLLWTWARTHGRDFWDNFDLPDFGSGSNSSGSGGYSPQWQSGGGQSGGGGASSWFDRPSSLSSRGANSSGGDWSPAEALDDAVWVLVALAIAAVALLAMGWVIWIAPGLMAELLLDVALAGGLYRRLRRIESRHWLSTVLRRTALPFLGVALIAGLAGYAGAHYAPGADSIGDVIAAHAAR</sequence>
<feature type="transmembrane region" description="Helical" evidence="2">
    <location>
        <begin position="50"/>
        <end position="69"/>
    </location>
</feature>
<feature type="compositionally biased region" description="Low complexity" evidence="1">
    <location>
        <begin position="91"/>
        <end position="102"/>
    </location>
</feature>
<feature type="compositionally biased region" description="Gly residues" evidence="1">
    <location>
        <begin position="103"/>
        <end position="113"/>
    </location>
</feature>
<evidence type="ECO:0000313" key="3">
    <source>
        <dbReference type="EMBL" id="UNP27378.1"/>
    </source>
</evidence>
<evidence type="ECO:0000313" key="4">
    <source>
        <dbReference type="Proteomes" id="UP000829194"/>
    </source>
</evidence>
<name>A0ABY3X461_9GAMM</name>
<evidence type="ECO:0000256" key="2">
    <source>
        <dbReference type="SAM" id="Phobius"/>
    </source>
</evidence>
<organism evidence="3 4">
    <name type="scientific">Lysobacter gummosus</name>
    <dbReference type="NCBI Taxonomy" id="262324"/>
    <lineage>
        <taxon>Bacteria</taxon>
        <taxon>Pseudomonadati</taxon>
        <taxon>Pseudomonadota</taxon>
        <taxon>Gammaproteobacteria</taxon>
        <taxon>Lysobacterales</taxon>
        <taxon>Lysobacteraceae</taxon>
        <taxon>Lysobacter</taxon>
    </lineage>
</organism>
<gene>
    <name evidence="3" type="ORF">MOV92_12610</name>
</gene>
<dbReference type="Proteomes" id="UP000829194">
    <property type="component" value="Chromosome"/>
</dbReference>
<evidence type="ECO:0000256" key="1">
    <source>
        <dbReference type="SAM" id="MobiDB-lite"/>
    </source>
</evidence>
<protein>
    <recommendedName>
        <fullName evidence="5">Transmembrane protein</fullName>
    </recommendedName>
</protein>
<feature type="transmembrane region" description="Helical" evidence="2">
    <location>
        <begin position="20"/>
        <end position="38"/>
    </location>
</feature>
<feature type="transmembrane region" description="Helical" evidence="2">
    <location>
        <begin position="201"/>
        <end position="222"/>
    </location>
</feature>
<dbReference type="RefSeq" id="WP_057943114.1">
    <property type="nucleotide sequence ID" value="NZ_CP011131.1"/>
</dbReference>
<dbReference type="EMBL" id="CP093547">
    <property type="protein sequence ID" value="UNP27378.1"/>
    <property type="molecule type" value="Genomic_DNA"/>
</dbReference>